<evidence type="ECO:0000313" key="6">
    <source>
        <dbReference type="Proteomes" id="UP000757232"/>
    </source>
</evidence>
<name>A0A9Q5I0R3_SANBA</name>
<feature type="domain" description="N-acetyltransferase" evidence="4">
    <location>
        <begin position="13"/>
        <end position="198"/>
    </location>
</feature>
<dbReference type="OrthoDB" id="5043642at2759"/>
<evidence type="ECO:0000259" key="4">
    <source>
        <dbReference type="Pfam" id="PF13302"/>
    </source>
</evidence>
<dbReference type="SUPFAM" id="SSF55729">
    <property type="entry name" value="Acyl-CoA N-acyltransferases (Nat)"/>
    <property type="match status" value="1"/>
</dbReference>
<dbReference type="Gene3D" id="3.40.630.30">
    <property type="match status" value="1"/>
</dbReference>
<dbReference type="InterPro" id="IPR016181">
    <property type="entry name" value="Acyl_CoA_acyltransferase"/>
</dbReference>
<dbReference type="EMBL" id="LNZH02000154">
    <property type="protein sequence ID" value="OCB89514.1"/>
    <property type="molecule type" value="Genomic_DNA"/>
</dbReference>
<evidence type="ECO:0000256" key="3">
    <source>
        <dbReference type="ARBA" id="ARBA00023315"/>
    </source>
</evidence>
<evidence type="ECO:0000256" key="1">
    <source>
        <dbReference type="ARBA" id="ARBA00009342"/>
    </source>
</evidence>
<keyword evidence="3" id="KW-0012">Acyltransferase</keyword>
<gene>
    <name evidence="5" type="ORF">A7U60_g3309</name>
</gene>
<dbReference type="Pfam" id="PF13302">
    <property type="entry name" value="Acetyltransf_3"/>
    <property type="match status" value="1"/>
</dbReference>
<dbReference type="PANTHER" id="PTHR13256">
    <property type="entry name" value="N-ACETYLTRANSFERASE 9"/>
    <property type="match status" value="1"/>
</dbReference>
<dbReference type="AlphaFoldDB" id="A0A9Q5I0R3"/>
<protein>
    <submittedName>
        <fullName evidence="5">Acyl-CoA N-acyltransferase</fullName>
    </submittedName>
</protein>
<proteinExistence type="inferred from homology"/>
<keyword evidence="6" id="KW-1185">Reference proteome</keyword>
<comment type="caution">
    <text evidence="5">The sequence shown here is derived from an EMBL/GenBank/DDBJ whole genome shotgun (WGS) entry which is preliminary data.</text>
</comment>
<reference evidence="5" key="1">
    <citation type="submission" date="2016-06" db="EMBL/GenBank/DDBJ databases">
        <title>Draft Genome sequence of the fungus Inonotus baumii.</title>
        <authorList>
            <person name="Zhu H."/>
            <person name="Lin W."/>
        </authorList>
    </citation>
    <scope>NUCLEOTIDE SEQUENCE</scope>
    <source>
        <strain evidence="5">821</strain>
    </source>
</reference>
<comment type="similarity">
    <text evidence="1">Belongs to the acetyltransferase family. GNAT subfamily.</text>
</comment>
<sequence length="238" mass="26921">MKANQNLAIVGERVLLVPYRKEHVEKYHEWMLDPELRELTASDPLTLEGEYEMQRKWQEDEDKLAFIVLSREEARREGSNTLAKAVVRESIYNTSRMIGDVNLFFKGSASDADLEVECEIMIAAGTLERPHRRNGLATEALQLLLSFATSFHHHPPLPSSDNAFAHSHSLPISAAKLIARIGAKNSASQALFAKLGFVETRRVEVFDEVEMRLVDDDLPRRVREWPKGTVVELEGDVA</sequence>
<dbReference type="InterPro" id="IPR000182">
    <property type="entry name" value="GNAT_dom"/>
</dbReference>
<dbReference type="GO" id="GO:0008080">
    <property type="term" value="F:N-acetyltransferase activity"/>
    <property type="evidence" value="ECO:0007669"/>
    <property type="project" value="InterPro"/>
</dbReference>
<evidence type="ECO:0000256" key="2">
    <source>
        <dbReference type="ARBA" id="ARBA00022679"/>
    </source>
</evidence>
<dbReference type="PANTHER" id="PTHR13256:SF16">
    <property type="entry name" value="ALPHA_BETA-TUBULIN-N-ACETYLTRANSFERASE 9"/>
    <property type="match status" value="1"/>
</dbReference>
<keyword evidence="2" id="KW-0808">Transferase</keyword>
<organism evidence="5 6">
    <name type="scientific">Sanghuangporus baumii</name>
    <name type="common">Phellinus baumii</name>
    <dbReference type="NCBI Taxonomy" id="108892"/>
    <lineage>
        <taxon>Eukaryota</taxon>
        <taxon>Fungi</taxon>
        <taxon>Dikarya</taxon>
        <taxon>Basidiomycota</taxon>
        <taxon>Agaricomycotina</taxon>
        <taxon>Agaricomycetes</taxon>
        <taxon>Hymenochaetales</taxon>
        <taxon>Hymenochaetaceae</taxon>
        <taxon>Sanghuangporus</taxon>
    </lineage>
</organism>
<accession>A0A9Q5I0R3</accession>
<evidence type="ECO:0000313" key="5">
    <source>
        <dbReference type="EMBL" id="OCB89514.1"/>
    </source>
</evidence>
<dbReference type="Proteomes" id="UP000757232">
    <property type="component" value="Unassembled WGS sequence"/>
</dbReference>
<dbReference type="InterPro" id="IPR039135">
    <property type="entry name" value="NAT9-like"/>
</dbReference>